<organism evidence="2 3">
    <name type="scientific">OM182 bacterium</name>
    <dbReference type="NCBI Taxonomy" id="2510334"/>
    <lineage>
        <taxon>Bacteria</taxon>
        <taxon>Pseudomonadati</taxon>
        <taxon>Pseudomonadota</taxon>
        <taxon>Gammaproteobacteria</taxon>
        <taxon>OMG group</taxon>
        <taxon>OM182 clade</taxon>
    </lineage>
</organism>
<evidence type="ECO:0000256" key="1">
    <source>
        <dbReference type="SAM" id="MobiDB-lite"/>
    </source>
</evidence>
<dbReference type="AlphaFoldDB" id="A0A520RZF8"/>
<dbReference type="Gene3D" id="3.30.160.170">
    <property type="entry name" value="FlaG-like"/>
    <property type="match status" value="1"/>
</dbReference>
<dbReference type="PANTHER" id="PTHR37166:SF1">
    <property type="entry name" value="PROTEIN FLAG"/>
    <property type="match status" value="1"/>
</dbReference>
<dbReference type="InterPro" id="IPR035924">
    <property type="entry name" value="FlaG-like_sf"/>
</dbReference>
<keyword evidence="2" id="KW-0282">Flagellum</keyword>
<dbReference type="Proteomes" id="UP000316199">
    <property type="component" value="Unassembled WGS sequence"/>
</dbReference>
<dbReference type="SUPFAM" id="SSF160214">
    <property type="entry name" value="FlaG-like"/>
    <property type="match status" value="1"/>
</dbReference>
<feature type="region of interest" description="Disordered" evidence="1">
    <location>
        <begin position="1"/>
        <end position="34"/>
    </location>
</feature>
<proteinExistence type="predicted"/>
<dbReference type="EMBL" id="SHAG01000030">
    <property type="protein sequence ID" value="RZO75591.1"/>
    <property type="molecule type" value="Genomic_DNA"/>
</dbReference>
<keyword evidence="2" id="KW-0966">Cell projection</keyword>
<accession>A0A520RZF8</accession>
<dbReference type="PANTHER" id="PTHR37166">
    <property type="entry name" value="PROTEIN FLAG"/>
    <property type="match status" value="1"/>
</dbReference>
<gene>
    <name evidence="2" type="ORF">EVA68_06640</name>
</gene>
<evidence type="ECO:0000313" key="3">
    <source>
        <dbReference type="Proteomes" id="UP000316199"/>
    </source>
</evidence>
<evidence type="ECO:0000313" key="2">
    <source>
        <dbReference type="EMBL" id="RZO75591.1"/>
    </source>
</evidence>
<feature type="compositionally biased region" description="Polar residues" evidence="1">
    <location>
        <begin position="1"/>
        <end position="12"/>
    </location>
</feature>
<sequence>MPIETIGTTVNPAGSMPNKGIETVERPPASPEVSTIQPVTSVIQTVADPKEQRSQDIQEEVAKALETVEIMMEVRDRSVQFVVDQESGADVIKVVDDNTGEVIRQIPTDELLNFMRNLTKMLGSFLDERV</sequence>
<name>A0A520RZF8_9GAMM</name>
<keyword evidence="2" id="KW-0969">Cilium</keyword>
<comment type="caution">
    <text evidence="2">The sequence shown here is derived from an EMBL/GenBank/DDBJ whole genome shotgun (WGS) entry which is preliminary data.</text>
</comment>
<reference evidence="2 3" key="1">
    <citation type="submission" date="2019-02" db="EMBL/GenBank/DDBJ databases">
        <title>Prokaryotic population dynamics and viral predation in marine succession experiment using metagenomics: the confinement effect.</title>
        <authorList>
            <person name="Haro-Moreno J.M."/>
            <person name="Rodriguez-Valera F."/>
            <person name="Lopez-Perez M."/>
        </authorList>
    </citation>
    <scope>NUCLEOTIDE SEQUENCE [LARGE SCALE GENOMIC DNA]</scope>
    <source>
        <strain evidence="2">MED-G157</strain>
    </source>
</reference>
<protein>
    <submittedName>
        <fullName evidence="2">Flagellar protein FlaG</fullName>
    </submittedName>
</protein>
<dbReference type="Pfam" id="PF03646">
    <property type="entry name" value="FlaG"/>
    <property type="match status" value="1"/>
</dbReference>
<dbReference type="InterPro" id="IPR005186">
    <property type="entry name" value="FlaG"/>
</dbReference>